<feature type="domain" description="YdbS-like PH" evidence="2">
    <location>
        <begin position="92"/>
        <end position="147"/>
    </location>
</feature>
<proteinExistence type="predicted"/>
<evidence type="ECO:0000256" key="1">
    <source>
        <dbReference type="SAM" id="Phobius"/>
    </source>
</evidence>
<evidence type="ECO:0000313" key="4">
    <source>
        <dbReference type="Proteomes" id="UP000290172"/>
    </source>
</evidence>
<dbReference type="Proteomes" id="UP000290172">
    <property type="component" value="Unassembled WGS sequence"/>
</dbReference>
<dbReference type="InterPro" id="IPR005182">
    <property type="entry name" value="YdbS-like_PH"/>
</dbReference>
<dbReference type="Pfam" id="PF03703">
    <property type="entry name" value="bPH_2"/>
    <property type="match status" value="1"/>
</dbReference>
<feature type="transmembrane region" description="Helical" evidence="1">
    <location>
        <begin position="21"/>
        <end position="45"/>
    </location>
</feature>
<evidence type="ECO:0000259" key="2">
    <source>
        <dbReference type="Pfam" id="PF03703"/>
    </source>
</evidence>
<keyword evidence="1" id="KW-0472">Membrane</keyword>
<sequence>MLSNFVKNTNLKFKKLNSSKIIRTIEAIIEIIFRLFSIYLVYLIFNWLITAVLVKDASNDTLLSLLLLPALYVLRDCGQIIDPCTVEVLQYEDRITVKRGLHPRVNDTLEFVHVENIEIMTTLLGKYFDYATVILYSPGGNVEMPYIKGAEEIVKEIRDKKQELKISDNLQSSNLSFKDTIAETKTKNILFA</sequence>
<dbReference type="AlphaFoldDB" id="A0A4Q0YGF5"/>
<comment type="caution">
    <text evidence="3">The sequence shown here is derived from an EMBL/GenBank/DDBJ whole genome shotgun (WGS) entry which is preliminary data.</text>
</comment>
<keyword evidence="1" id="KW-1133">Transmembrane helix</keyword>
<name>A0A4Q0YGF5_9BACT</name>
<gene>
    <name evidence="3" type="ORF">CRV08_03050</name>
</gene>
<dbReference type="EMBL" id="PDKJ01000002">
    <property type="protein sequence ID" value="RXJ69697.1"/>
    <property type="molecule type" value="Genomic_DNA"/>
</dbReference>
<protein>
    <recommendedName>
        <fullName evidence="2">YdbS-like PH domain-containing protein</fullName>
    </recommendedName>
</protein>
<accession>A0A4Q0YGF5</accession>
<organism evidence="3 4">
    <name type="scientific">Halarcobacter ebronensis</name>
    <dbReference type="NCBI Taxonomy" id="1462615"/>
    <lineage>
        <taxon>Bacteria</taxon>
        <taxon>Pseudomonadati</taxon>
        <taxon>Campylobacterota</taxon>
        <taxon>Epsilonproteobacteria</taxon>
        <taxon>Campylobacterales</taxon>
        <taxon>Arcobacteraceae</taxon>
        <taxon>Halarcobacter</taxon>
    </lineage>
</organism>
<keyword evidence="1" id="KW-0812">Transmembrane</keyword>
<reference evidence="3 4" key="1">
    <citation type="submission" date="2017-10" db="EMBL/GenBank/DDBJ databases">
        <title>Genomics of the genus Arcobacter.</title>
        <authorList>
            <person name="Perez-Cataluna A."/>
            <person name="Figueras M.J."/>
        </authorList>
    </citation>
    <scope>NUCLEOTIDE SEQUENCE [LARGE SCALE GENOMIC DNA]</scope>
    <source>
        <strain evidence="3 4">CECT 8993</strain>
    </source>
</reference>
<evidence type="ECO:0000313" key="3">
    <source>
        <dbReference type="EMBL" id="RXJ69697.1"/>
    </source>
</evidence>